<evidence type="ECO:0000256" key="3">
    <source>
        <dbReference type="ARBA" id="ARBA00023125"/>
    </source>
</evidence>
<dbReference type="PROSITE" id="PS50090">
    <property type="entry name" value="MYB_LIKE"/>
    <property type="match status" value="1"/>
</dbReference>
<keyword evidence="9" id="KW-1185">Reference proteome</keyword>
<keyword evidence="5" id="KW-0539">Nucleus</keyword>
<dbReference type="OrthoDB" id="118550at2759"/>
<evidence type="ECO:0000256" key="2">
    <source>
        <dbReference type="ARBA" id="ARBA00023015"/>
    </source>
</evidence>
<dbReference type="Pfam" id="PF24904">
    <property type="entry name" value="RVE6"/>
    <property type="match status" value="1"/>
</dbReference>
<dbReference type="RefSeq" id="XP_020081351.1">
    <property type="nucleotide sequence ID" value="XM_020225762.1"/>
</dbReference>
<feature type="domain" description="SANT" evidence="7">
    <location>
        <begin position="62"/>
        <end position="113"/>
    </location>
</feature>
<dbReference type="Proteomes" id="UP000515123">
    <property type="component" value="Linkage group 18"/>
</dbReference>
<organism evidence="10">
    <name type="scientific">Ananas comosus</name>
    <name type="common">Pineapple</name>
    <name type="synonym">Ananas ananas</name>
    <dbReference type="NCBI Taxonomy" id="4615"/>
    <lineage>
        <taxon>Eukaryota</taxon>
        <taxon>Viridiplantae</taxon>
        <taxon>Streptophyta</taxon>
        <taxon>Embryophyta</taxon>
        <taxon>Tracheophyta</taxon>
        <taxon>Spermatophyta</taxon>
        <taxon>Magnoliopsida</taxon>
        <taxon>Liliopsida</taxon>
        <taxon>Poales</taxon>
        <taxon>Bromeliaceae</taxon>
        <taxon>Bromelioideae</taxon>
        <taxon>Ananas</taxon>
    </lineage>
</organism>
<evidence type="ECO:0000259" key="7">
    <source>
        <dbReference type="PROSITE" id="PS51293"/>
    </source>
</evidence>
<evidence type="ECO:0000256" key="5">
    <source>
        <dbReference type="ARBA" id="ARBA00023242"/>
    </source>
</evidence>
<dbReference type="CDD" id="cd00167">
    <property type="entry name" value="SANT"/>
    <property type="match status" value="1"/>
</dbReference>
<dbReference type="RefSeq" id="XP_020108470.1">
    <property type="nucleotide sequence ID" value="XM_020252881.1"/>
</dbReference>
<dbReference type="FunFam" id="1.10.10.60:FF:000023">
    <property type="entry name" value="protein REVEILLE 6 isoform X1"/>
    <property type="match status" value="1"/>
</dbReference>
<evidence type="ECO:0000313" key="9">
    <source>
        <dbReference type="Proteomes" id="UP000515123"/>
    </source>
</evidence>
<dbReference type="SMART" id="SM00717">
    <property type="entry name" value="SANT"/>
    <property type="match status" value="1"/>
</dbReference>
<dbReference type="Pfam" id="PF00249">
    <property type="entry name" value="Myb_DNA-binding"/>
    <property type="match status" value="1"/>
</dbReference>
<evidence type="ECO:0000259" key="6">
    <source>
        <dbReference type="PROSITE" id="PS50090"/>
    </source>
</evidence>
<dbReference type="PROSITE" id="PS51294">
    <property type="entry name" value="HTH_MYB"/>
    <property type="match status" value="1"/>
</dbReference>
<dbReference type="Gene3D" id="1.10.10.60">
    <property type="entry name" value="Homeodomain-like"/>
    <property type="match status" value="1"/>
</dbReference>
<accession>A0A6P5EDB7</accession>
<reference evidence="9" key="1">
    <citation type="journal article" date="2015" name="Nat. Genet.">
        <title>The pineapple genome and the evolution of CAM photosynthesis.</title>
        <authorList>
            <person name="Ming R."/>
            <person name="VanBuren R."/>
            <person name="Wai C.M."/>
            <person name="Tang H."/>
            <person name="Schatz M.C."/>
            <person name="Bowers J.E."/>
            <person name="Lyons E."/>
            <person name="Wang M.L."/>
            <person name="Chen J."/>
            <person name="Biggers E."/>
            <person name="Zhang J."/>
            <person name="Huang L."/>
            <person name="Zhang L."/>
            <person name="Miao W."/>
            <person name="Zhang J."/>
            <person name="Ye Z."/>
            <person name="Miao C."/>
            <person name="Lin Z."/>
            <person name="Wang H."/>
            <person name="Zhou H."/>
            <person name="Yim W.C."/>
            <person name="Priest H.D."/>
            <person name="Zheng C."/>
            <person name="Woodhouse M."/>
            <person name="Edger P.P."/>
            <person name="Guyot R."/>
            <person name="Guo H.B."/>
            <person name="Guo H."/>
            <person name="Zheng G."/>
            <person name="Singh R."/>
            <person name="Sharma A."/>
            <person name="Min X."/>
            <person name="Zheng Y."/>
            <person name="Lee H."/>
            <person name="Gurtowski J."/>
            <person name="Sedlazeck F.J."/>
            <person name="Harkess A."/>
            <person name="McKain M.R."/>
            <person name="Liao Z."/>
            <person name="Fang J."/>
            <person name="Liu J."/>
            <person name="Zhang X."/>
            <person name="Zhang Q."/>
            <person name="Hu W."/>
            <person name="Qin Y."/>
            <person name="Wang K."/>
            <person name="Chen L.Y."/>
            <person name="Shirley N."/>
            <person name="Lin Y.R."/>
            <person name="Liu L.Y."/>
            <person name="Hernandez A.G."/>
            <person name="Wright C.L."/>
            <person name="Bulone V."/>
            <person name="Tuskan G.A."/>
            <person name="Heath K."/>
            <person name="Zee F."/>
            <person name="Moore P.H."/>
            <person name="Sunkar R."/>
            <person name="Leebens-Mack J.H."/>
            <person name="Mockler T."/>
            <person name="Bennetzen J.L."/>
            <person name="Freeling M."/>
            <person name="Sankoff D."/>
            <person name="Paterson A.H."/>
            <person name="Zhu X."/>
            <person name="Yang X."/>
            <person name="Smith J.A."/>
            <person name="Cushman J.C."/>
            <person name="Paull R.E."/>
            <person name="Yu Q."/>
        </authorList>
    </citation>
    <scope>NUCLEOTIDE SEQUENCE [LARGE SCALE GENOMIC DNA]</scope>
    <source>
        <strain evidence="9">cv. F153</strain>
    </source>
</reference>
<gene>
    <name evidence="10" type="primary">LOC109704998</name>
    <name evidence="11" type="synonym">LOC109724160</name>
</gene>
<dbReference type="PANTHER" id="PTHR12802:SF146">
    <property type="entry name" value="PROTEIN REVEILLE 3"/>
    <property type="match status" value="1"/>
</dbReference>
<dbReference type="GeneID" id="109704998"/>
<dbReference type="InterPro" id="IPR006447">
    <property type="entry name" value="Myb_dom_plants"/>
</dbReference>
<comment type="subcellular location">
    <subcellularLocation>
        <location evidence="1">Nucleus</location>
    </subcellularLocation>
</comment>
<dbReference type="InterPro" id="IPR009057">
    <property type="entry name" value="Homeodomain-like_sf"/>
</dbReference>
<dbReference type="NCBIfam" id="TIGR01557">
    <property type="entry name" value="myb_SHAQKYF"/>
    <property type="match status" value="1"/>
</dbReference>
<keyword evidence="4" id="KW-0804">Transcription</keyword>
<dbReference type="InterPro" id="IPR017930">
    <property type="entry name" value="Myb_dom"/>
</dbReference>
<evidence type="ECO:0000259" key="8">
    <source>
        <dbReference type="PROSITE" id="PS51294"/>
    </source>
</evidence>
<sequence length="355" mass="39583">MAVEREPAVRMPSYLHFPLFLALSFFRCFPCQLGSSSSAVIVGDMAAEGSGKKLRKPYTITKSRDRWTAEEHERFLDALLLFGRDWKKIEDFVGTKTTIQIRSHAQKYFLKVQKIGLAAHVPPPHPKRKVAHQHPQSLPCTDVMLLRPSMACPSTSGSIIPTCNAWDASSSLINYTPSETRPLTDCYNILSEIEGAGGLMRKPLSYTQNISWIGSSSRAWLTNDGQEQLNPHSLHPGIPDFARVYAFIGDMFDPEIACPVEVYVEKLKEMDPITAKTVLILVRNLTINLSSPEFESLRRWLATYDPKTKRIGVITDCTAAQPYRRLLSANDANPKAASFIGETSVPSIADKKSTI</sequence>
<keyword evidence="2" id="KW-0805">Transcription regulation</keyword>
<name>A0A6P5EDB7_ANACO</name>
<dbReference type="GO" id="GO:0005634">
    <property type="term" value="C:nucleus"/>
    <property type="evidence" value="ECO:0007669"/>
    <property type="project" value="UniProtKB-SubCell"/>
</dbReference>
<dbReference type="InterPro" id="IPR001005">
    <property type="entry name" value="SANT/Myb"/>
</dbReference>
<dbReference type="PANTHER" id="PTHR12802">
    <property type="entry name" value="SWI/SNF COMPLEX-RELATED"/>
    <property type="match status" value="1"/>
</dbReference>
<evidence type="ECO:0000256" key="4">
    <source>
        <dbReference type="ARBA" id="ARBA00023163"/>
    </source>
</evidence>
<feature type="domain" description="HTH myb-type" evidence="8">
    <location>
        <begin position="59"/>
        <end position="113"/>
    </location>
</feature>
<dbReference type="AlphaFoldDB" id="A0A6P5EDB7"/>
<reference evidence="10 11" key="2">
    <citation type="submission" date="2025-04" db="UniProtKB">
        <authorList>
            <consortium name="RefSeq"/>
        </authorList>
    </citation>
    <scope>IDENTIFICATION</scope>
    <source>
        <tissue evidence="10 11">Leaf</tissue>
    </source>
</reference>
<protein>
    <submittedName>
        <fullName evidence="10 11">Protein REVEILLE 8-like isoform X1</fullName>
    </submittedName>
</protein>
<dbReference type="PROSITE" id="PS51293">
    <property type="entry name" value="SANT"/>
    <property type="match status" value="1"/>
</dbReference>
<evidence type="ECO:0000313" key="10">
    <source>
        <dbReference type="RefSeq" id="XP_020081351.1"/>
    </source>
</evidence>
<dbReference type="GO" id="GO:0003677">
    <property type="term" value="F:DNA binding"/>
    <property type="evidence" value="ECO:0007669"/>
    <property type="project" value="UniProtKB-KW"/>
</dbReference>
<dbReference type="SUPFAM" id="SSF46689">
    <property type="entry name" value="Homeodomain-like"/>
    <property type="match status" value="1"/>
</dbReference>
<dbReference type="GO" id="GO:0010468">
    <property type="term" value="P:regulation of gene expression"/>
    <property type="evidence" value="ECO:0007669"/>
    <property type="project" value="UniProtKB-ARBA"/>
</dbReference>
<proteinExistence type="predicted"/>
<dbReference type="GeneID" id="109724160"/>
<evidence type="ECO:0000256" key="1">
    <source>
        <dbReference type="ARBA" id="ARBA00004123"/>
    </source>
</evidence>
<keyword evidence="3" id="KW-0238">DNA-binding</keyword>
<dbReference type="InterPro" id="IPR017884">
    <property type="entry name" value="SANT_dom"/>
</dbReference>
<evidence type="ECO:0000313" key="11">
    <source>
        <dbReference type="RefSeq" id="XP_020108470.1"/>
    </source>
</evidence>
<feature type="domain" description="Myb-like" evidence="6">
    <location>
        <begin position="59"/>
        <end position="109"/>
    </location>
</feature>